<protein>
    <recommendedName>
        <fullName evidence="1">Pyrrolo-quinoline quinone repeat domain-containing protein</fullName>
    </recommendedName>
</protein>
<dbReference type="Gene3D" id="2.40.10.480">
    <property type="match status" value="1"/>
</dbReference>
<dbReference type="InterPro" id="IPR011047">
    <property type="entry name" value="Quinoprotein_ADH-like_sf"/>
</dbReference>
<dbReference type="SUPFAM" id="SSF50998">
    <property type="entry name" value="Quinoprotein alcohol dehydrogenase-like"/>
    <property type="match status" value="2"/>
</dbReference>
<evidence type="ECO:0000259" key="1">
    <source>
        <dbReference type="Pfam" id="PF13360"/>
    </source>
</evidence>
<dbReference type="PANTHER" id="PTHR34512">
    <property type="entry name" value="CELL SURFACE PROTEIN"/>
    <property type="match status" value="1"/>
</dbReference>
<proteinExistence type="predicted"/>
<name>A0A381RUC5_9ZZZZ</name>
<dbReference type="Pfam" id="PF12974">
    <property type="entry name" value="Phosphonate-bd"/>
    <property type="match status" value="1"/>
</dbReference>
<dbReference type="AlphaFoldDB" id="A0A381RUC5"/>
<organism evidence="2">
    <name type="scientific">marine metagenome</name>
    <dbReference type="NCBI Taxonomy" id="408172"/>
    <lineage>
        <taxon>unclassified sequences</taxon>
        <taxon>metagenomes</taxon>
        <taxon>ecological metagenomes</taxon>
    </lineage>
</organism>
<dbReference type="SUPFAM" id="SSF53850">
    <property type="entry name" value="Periplasmic binding protein-like II"/>
    <property type="match status" value="1"/>
</dbReference>
<evidence type="ECO:0000313" key="2">
    <source>
        <dbReference type="EMBL" id="SUZ95485.1"/>
    </source>
</evidence>
<dbReference type="SMART" id="SM00564">
    <property type="entry name" value="PQQ"/>
    <property type="match status" value="4"/>
</dbReference>
<dbReference type="InterPro" id="IPR018391">
    <property type="entry name" value="PQQ_b-propeller_rpt"/>
</dbReference>
<dbReference type="Gene3D" id="3.40.190.10">
    <property type="entry name" value="Periplasmic binding protein-like II"/>
    <property type="match status" value="2"/>
</dbReference>
<dbReference type="InterPro" id="IPR015943">
    <property type="entry name" value="WD40/YVTN_repeat-like_dom_sf"/>
</dbReference>
<feature type="domain" description="Pyrrolo-quinoline quinone repeat" evidence="1">
    <location>
        <begin position="276"/>
        <end position="384"/>
    </location>
</feature>
<dbReference type="EMBL" id="UINC01002329">
    <property type="protein sequence ID" value="SUZ95485.1"/>
    <property type="molecule type" value="Genomic_DNA"/>
</dbReference>
<accession>A0A381RUC5</accession>
<feature type="non-terminal residue" evidence="2">
    <location>
        <position position="1"/>
    </location>
</feature>
<dbReference type="Gene3D" id="2.130.10.10">
    <property type="entry name" value="YVTN repeat-like/Quinoprotein amine dehydrogenase"/>
    <property type="match status" value="1"/>
</dbReference>
<gene>
    <name evidence="2" type="ORF">METZ01_LOCUS48339</name>
</gene>
<dbReference type="PANTHER" id="PTHR34512:SF30">
    <property type="entry name" value="OUTER MEMBRANE PROTEIN ASSEMBLY FACTOR BAMB"/>
    <property type="match status" value="1"/>
</dbReference>
<dbReference type="Pfam" id="PF13360">
    <property type="entry name" value="PQQ_2"/>
    <property type="match status" value="2"/>
</dbReference>
<sequence length="635" mass="68164">VRVVVMDPLALALSCSCVDGVGQRRYDQLAAHLEQATGRRFRFIYEESLDLALRRIRSKPDFIIGKDAMVRFDAKRLKLTVTPLADLTDRDGRTTQRGVFLVRTGDPAKRLADLSGRDVMLGPEEEAETHQAAKAALQQARLAKPAKLDSAGAIDSGVLALSDGEVAAAVVPDYLPPLLVGCGKVEPGAVRVLAKTPPVPGVRLFRTGTTDDALAKRVAAEVTALAKRKELLAALESARGFVKPLDQAAAWADWRGPGRLGQAPSLPKKLPGTLRKIWSAKLTGPAVAGPAATAARVIIPDKNEDATRDLFRCLDAADGSEVWRLDYAAAGDMDYSNSPRATPVVHDGLVYLHGALGDLHCVRLDTGAVVWRTNYYRDHGAKLLTWGSSSPPLIVDDKLIINPGGRDASVAALDRKNGRLIWETPGHAAAYSAFVVGELGGRRQVIGYDSASVGGWDPATGERLWEHVPREGADFNVTTPLIHVGQLLLATENNATRLHGFLPDGKINPKPVLTNVSLAPDTCSPVIVAGRVFATAYGEMYCLDLKNGLKTIWVAEDDMFFDHSNVIGGNGRVLAWTNSGDLLLLAAAANEFKPLARLRPFGDASTDSMSHPAIVGSRIYLRGSNELACFELGEK</sequence>
<dbReference type="InterPro" id="IPR002372">
    <property type="entry name" value="PQQ_rpt_dom"/>
</dbReference>
<feature type="domain" description="Pyrrolo-quinoline quinone repeat" evidence="1">
    <location>
        <begin position="392"/>
        <end position="576"/>
    </location>
</feature>
<reference evidence="2" key="1">
    <citation type="submission" date="2018-05" db="EMBL/GenBank/DDBJ databases">
        <authorList>
            <person name="Lanie J.A."/>
            <person name="Ng W.-L."/>
            <person name="Kazmierczak K.M."/>
            <person name="Andrzejewski T.M."/>
            <person name="Davidsen T.M."/>
            <person name="Wayne K.J."/>
            <person name="Tettelin H."/>
            <person name="Glass J.I."/>
            <person name="Rusch D."/>
            <person name="Podicherti R."/>
            <person name="Tsui H.-C.T."/>
            <person name="Winkler M.E."/>
        </authorList>
    </citation>
    <scope>NUCLEOTIDE SEQUENCE</scope>
</reference>